<comment type="caution">
    <text evidence="3">The sequence shown here is derived from an EMBL/GenBank/DDBJ whole genome shotgun (WGS) entry which is preliminary data.</text>
</comment>
<feature type="region of interest" description="Disordered" evidence="1">
    <location>
        <begin position="78"/>
        <end position="115"/>
    </location>
</feature>
<evidence type="ECO:0000256" key="1">
    <source>
        <dbReference type="SAM" id="MobiDB-lite"/>
    </source>
</evidence>
<keyword evidence="2" id="KW-0812">Transmembrane</keyword>
<protein>
    <submittedName>
        <fullName evidence="3">DUF4229 domain-containing protein</fullName>
    </submittedName>
</protein>
<gene>
    <name evidence="3" type="ORF">FMM08_00145</name>
</gene>
<dbReference type="OrthoDB" id="9938763at2"/>
<dbReference type="EMBL" id="VKAC01000001">
    <property type="protein sequence ID" value="TXR57725.1"/>
    <property type="molecule type" value="Genomic_DNA"/>
</dbReference>
<feature type="compositionally biased region" description="Basic and acidic residues" evidence="1">
    <location>
        <begin position="78"/>
        <end position="102"/>
    </location>
</feature>
<feature type="transmembrane region" description="Helical" evidence="2">
    <location>
        <begin position="41"/>
        <end position="59"/>
    </location>
</feature>
<evidence type="ECO:0000256" key="2">
    <source>
        <dbReference type="SAM" id="Phobius"/>
    </source>
</evidence>
<name>A0A5C8ZI35_9ACTN</name>
<proteinExistence type="predicted"/>
<accession>A0A5C8ZI35</accession>
<feature type="transmembrane region" description="Helical" evidence="2">
    <location>
        <begin position="15"/>
        <end position="35"/>
    </location>
</feature>
<evidence type="ECO:0000313" key="4">
    <source>
        <dbReference type="Proteomes" id="UP000321234"/>
    </source>
</evidence>
<organism evidence="3 4">
    <name type="scientific">Quadrisphaera setariae</name>
    <dbReference type="NCBI Taxonomy" id="2593304"/>
    <lineage>
        <taxon>Bacteria</taxon>
        <taxon>Bacillati</taxon>
        <taxon>Actinomycetota</taxon>
        <taxon>Actinomycetes</taxon>
        <taxon>Kineosporiales</taxon>
        <taxon>Kineosporiaceae</taxon>
        <taxon>Quadrisphaera</taxon>
    </lineage>
</organism>
<dbReference type="AlphaFoldDB" id="A0A5C8ZI35"/>
<sequence length="115" mass="12745">MVSTSSTYARAVSPFIRYALMRILLFFLVALLGYAAGMRELLLVVFALVVSALLSYLVLGGPRRALVERLEQRTAQRREKVAARDAERQRSGRVSAAERDAAAEDADDDAQRESL</sequence>
<dbReference type="InterPro" id="IPR025323">
    <property type="entry name" value="DUF4229"/>
</dbReference>
<reference evidence="3 4" key="1">
    <citation type="submission" date="2019-07" db="EMBL/GenBank/DDBJ databases">
        <title>Quadrisphaera sp. strain DD2A genome sequencing and assembly.</title>
        <authorList>
            <person name="Kim I."/>
        </authorList>
    </citation>
    <scope>NUCLEOTIDE SEQUENCE [LARGE SCALE GENOMIC DNA]</scope>
    <source>
        <strain evidence="3 4">DD2A</strain>
    </source>
</reference>
<keyword evidence="4" id="KW-1185">Reference proteome</keyword>
<keyword evidence="2" id="KW-0472">Membrane</keyword>
<keyword evidence="2" id="KW-1133">Transmembrane helix</keyword>
<dbReference type="Pfam" id="PF14012">
    <property type="entry name" value="DUF4229"/>
    <property type="match status" value="1"/>
</dbReference>
<dbReference type="Proteomes" id="UP000321234">
    <property type="component" value="Unassembled WGS sequence"/>
</dbReference>
<evidence type="ECO:0000313" key="3">
    <source>
        <dbReference type="EMBL" id="TXR57725.1"/>
    </source>
</evidence>